<protein>
    <recommendedName>
        <fullName evidence="2">Nucleotide-diphospho-sugar transferase domain-containing protein</fullName>
    </recommendedName>
</protein>
<comment type="caution">
    <text evidence="3">The sequence shown here is derived from an EMBL/GenBank/DDBJ whole genome shotgun (WGS) entry which is preliminary data.</text>
</comment>
<dbReference type="Proteomes" id="UP000823775">
    <property type="component" value="Unassembled WGS sequence"/>
</dbReference>
<organism evidence="3 4">
    <name type="scientific">Datura stramonium</name>
    <name type="common">Jimsonweed</name>
    <name type="synonym">Common thornapple</name>
    <dbReference type="NCBI Taxonomy" id="4076"/>
    <lineage>
        <taxon>Eukaryota</taxon>
        <taxon>Viridiplantae</taxon>
        <taxon>Streptophyta</taxon>
        <taxon>Embryophyta</taxon>
        <taxon>Tracheophyta</taxon>
        <taxon>Spermatophyta</taxon>
        <taxon>Magnoliopsida</taxon>
        <taxon>eudicotyledons</taxon>
        <taxon>Gunneridae</taxon>
        <taxon>Pentapetalae</taxon>
        <taxon>asterids</taxon>
        <taxon>lamiids</taxon>
        <taxon>Solanales</taxon>
        <taxon>Solanaceae</taxon>
        <taxon>Solanoideae</taxon>
        <taxon>Datureae</taxon>
        <taxon>Datura</taxon>
    </lineage>
</organism>
<evidence type="ECO:0000313" key="4">
    <source>
        <dbReference type="Proteomes" id="UP000823775"/>
    </source>
</evidence>
<dbReference type="InterPro" id="IPR005069">
    <property type="entry name" value="Nucl-diP-sugar_transferase"/>
</dbReference>
<evidence type="ECO:0000259" key="2">
    <source>
        <dbReference type="Pfam" id="PF03407"/>
    </source>
</evidence>
<feature type="domain" description="Nucleotide-diphospho-sugar transferase" evidence="2">
    <location>
        <begin position="127"/>
        <end position="325"/>
    </location>
</feature>
<dbReference type="Pfam" id="PF03407">
    <property type="entry name" value="Nucleotid_trans"/>
    <property type="match status" value="1"/>
</dbReference>
<evidence type="ECO:0000313" key="3">
    <source>
        <dbReference type="EMBL" id="MCD7459381.1"/>
    </source>
</evidence>
<keyword evidence="4" id="KW-1185">Reference proteome</keyword>
<sequence>MLPDLLPCDCATAAAAANSVLFLRRVGTVTLLFVAAAFSCFILYRAGETVGFKIPDSLSSHAPRVFFFIPPPPMDTQENKLEKVLNDAAMADKTVILTTLNEAWAAPDSVLDLFLESFRIGNHTRELLNHLVIISLDEKAFSRCLAVHTHCYALVSEGVDFSKEAYFMTHDYLKMMWRRIDFLKDILEMGYNFVFTDADVMWLRDPFPHFYKDADFQIACDHFLGNPEDVENRPNGGFLFVRSNNRSIEFYKFWYTSRETYPNLHDQDVLNNIKYDSFIIDIDLKMRFLDTIYFGGFCEPSKDLNVVCTMHANCCFGMESKLHDLRILLQDWKNFLSLPPTLKRSSTLSWRVPQNCSLDSLHLYAPSLENLKQENVE</sequence>
<accession>A0ABS8SKL3</accession>
<name>A0ABS8SKL3_DATST</name>
<dbReference type="PANTHER" id="PTHR46038">
    <property type="entry name" value="EXPRESSED PROTEIN-RELATED"/>
    <property type="match status" value="1"/>
</dbReference>
<proteinExistence type="predicted"/>
<reference evidence="3 4" key="1">
    <citation type="journal article" date="2021" name="BMC Genomics">
        <title>Datura genome reveals duplications of psychoactive alkaloid biosynthetic genes and high mutation rate following tissue culture.</title>
        <authorList>
            <person name="Rajewski A."/>
            <person name="Carter-House D."/>
            <person name="Stajich J."/>
            <person name="Litt A."/>
        </authorList>
    </citation>
    <scope>NUCLEOTIDE SEQUENCE [LARGE SCALE GENOMIC DNA]</scope>
    <source>
        <strain evidence="3">AR-01</strain>
    </source>
</reference>
<dbReference type="EMBL" id="JACEIK010000581">
    <property type="protein sequence ID" value="MCD7459381.1"/>
    <property type="molecule type" value="Genomic_DNA"/>
</dbReference>
<feature type="transmembrane region" description="Helical" evidence="1">
    <location>
        <begin position="26"/>
        <end position="44"/>
    </location>
</feature>
<evidence type="ECO:0000256" key="1">
    <source>
        <dbReference type="SAM" id="Phobius"/>
    </source>
</evidence>
<keyword evidence="1" id="KW-0472">Membrane</keyword>
<dbReference type="InterPro" id="IPR044821">
    <property type="entry name" value="At1g28695/At4g15970-like"/>
</dbReference>
<gene>
    <name evidence="3" type="ORF">HAX54_040811</name>
</gene>
<keyword evidence="1" id="KW-0812">Transmembrane</keyword>
<dbReference type="PANTHER" id="PTHR46038:SF38">
    <property type="entry name" value="GLYCOSYLTRANSFERASE-RELATED"/>
    <property type="match status" value="1"/>
</dbReference>
<keyword evidence="1" id="KW-1133">Transmembrane helix</keyword>